<reference evidence="2" key="1">
    <citation type="submission" date="2020-08" db="EMBL/GenBank/DDBJ databases">
        <title>Whole genome shotgun sequence of Polymorphospora rubra NBRC 101157.</title>
        <authorList>
            <person name="Komaki H."/>
            <person name="Tamura T."/>
        </authorList>
    </citation>
    <scope>NUCLEOTIDE SEQUENCE</scope>
    <source>
        <strain evidence="2">NBRC 101157</strain>
    </source>
</reference>
<keyword evidence="3" id="KW-1185">Reference proteome</keyword>
<name>A0A810MVD2_9ACTN</name>
<proteinExistence type="predicted"/>
<dbReference type="EMBL" id="AP023359">
    <property type="protein sequence ID" value="BCJ63959.1"/>
    <property type="molecule type" value="Genomic_DNA"/>
</dbReference>
<dbReference type="Gene3D" id="3.90.25.10">
    <property type="entry name" value="UDP-galactose 4-epimerase, domain 1"/>
    <property type="match status" value="1"/>
</dbReference>
<gene>
    <name evidence="2" type="ORF">Prubr_09800</name>
</gene>
<dbReference type="AlphaFoldDB" id="A0A810MVD2"/>
<dbReference type="PANTHER" id="PTHR47129:SF1">
    <property type="entry name" value="NMRA-LIKE DOMAIN-CONTAINING PROTEIN"/>
    <property type="match status" value="1"/>
</dbReference>
<dbReference type="PANTHER" id="PTHR47129">
    <property type="entry name" value="QUINONE OXIDOREDUCTASE 2"/>
    <property type="match status" value="1"/>
</dbReference>
<feature type="domain" description="NAD(P)-binding" evidence="1">
    <location>
        <begin position="6"/>
        <end position="182"/>
    </location>
</feature>
<dbReference type="InterPro" id="IPR036291">
    <property type="entry name" value="NAD(P)-bd_dom_sf"/>
</dbReference>
<dbReference type="KEGG" id="pry:Prubr_09800"/>
<dbReference type="InterPro" id="IPR052718">
    <property type="entry name" value="NmrA-type_oxidoreductase"/>
</dbReference>
<dbReference type="Proteomes" id="UP000680866">
    <property type="component" value="Chromosome"/>
</dbReference>
<dbReference type="RefSeq" id="WP_212822020.1">
    <property type="nucleotide sequence ID" value="NZ_AP023359.1"/>
</dbReference>
<evidence type="ECO:0000313" key="3">
    <source>
        <dbReference type="Proteomes" id="UP000680866"/>
    </source>
</evidence>
<organism evidence="2 3">
    <name type="scientific">Polymorphospora rubra</name>
    <dbReference type="NCBI Taxonomy" id="338584"/>
    <lineage>
        <taxon>Bacteria</taxon>
        <taxon>Bacillati</taxon>
        <taxon>Actinomycetota</taxon>
        <taxon>Actinomycetes</taxon>
        <taxon>Micromonosporales</taxon>
        <taxon>Micromonosporaceae</taxon>
        <taxon>Polymorphospora</taxon>
    </lineage>
</organism>
<evidence type="ECO:0000313" key="2">
    <source>
        <dbReference type="EMBL" id="BCJ63959.1"/>
    </source>
</evidence>
<dbReference type="Pfam" id="PF13460">
    <property type="entry name" value="NAD_binding_10"/>
    <property type="match status" value="1"/>
</dbReference>
<dbReference type="InterPro" id="IPR016040">
    <property type="entry name" value="NAD(P)-bd_dom"/>
</dbReference>
<evidence type="ECO:0000259" key="1">
    <source>
        <dbReference type="Pfam" id="PF13460"/>
    </source>
</evidence>
<sequence length="282" mass="29330">MITVTGATGHLGRLVVEQLLDRGVPAAGIVAAVRSPEKAADLAARGVQVREADYDRPETLATALAGTDRLLLVSGNELGQRLRQHGNVVEAARSAGVSLLAYTSILGADTTTVPLGPEHKATEDLVRASGLPYVLLRNGWYLENYDLAGAVAQGVLLGAAGEGRLSAATRADFAAAAVAVLTGDGHTGKVYELGGDDAFTLAELAAEVTRQSGTEVTYRDLPVDEYARTLAGFGLPEPVARMLADSDAGLAWGDLHTDSGDLSRLIARPTTPLPDAVAERLK</sequence>
<protein>
    <submittedName>
        <fullName evidence="2">NAD(P)-dependent oxidoreductase</fullName>
    </submittedName>
</protein>
<accession>A0A810MVD2</accession>
<dbReference type="SUPFAM" id="SSF51735">
    <property type="entry name" value="NAD(P)-binding Rossmann-fold domains"/>
    <property type="match status" value="1"/>
</dbReference>
<dbReference type="CDD" id="cd05269">
    <property type="entry name" value="TMR_SDR_a"/>
    <property type="match status" value="1"/>
</dbReference>
<dbReference type="Gene3D" id="3.40.50.720">
    <property type="entry name" value="NAD(P)-binding Rossmann-like Domain"/>
    <property type="match status" value="1"/>
</dbReference>